<name>A0ABY0VCG4_9ACTO</name>
<dbReference type="EMBL" id="LT629792">
    <property type="protein sequence ID" value="SDU08384.1"/>
    <property type="molecule type" value="Genomic_DNA"/>
</dbReference>
<gene>
    <name evidence="2" type="ORF">SAMN04489714_2060</name>
</gene>
<reference evidence="2 3" key="1">
    <citation type="submission" date="2016-10" db="EMBL/GenBank/DDBJ databases">
        <authorList>
            <person name="Varghese N."/>
            <person name="Submissions S."/>
        </authorList>
    </citation>
    <scope>NUCLEOTIDE SEQUENCE [LARGE SCALE GENOMIC DNA]</scope>
    <source>
        <strain evidence="2 3">DSM 9169</strain>
    </source>
</reference>
<feature type="domain" description="Terminase large subunit-like ATPase" evidence="1">
    <location>
        <begin position="66"/>
        <end position="187"/>
    </location>
</feature>
<evidence type="ECO:0000259" key="1">
    <source>
        <dbReference type="Pfam" id="PF03354"/>
    </source>
</evidence>
<sequence length="481" mass="53739">MTDWLKSERWKHDPAPRYMPEPTPGALNELAEIAAVAKLMQWDLQPWQRRVLQVATEYVPAPNGERSYRYREVLITVPRQSGKTTLISPLGIFRALLRPRSEIYFSAQTGQYAGDYMKKLGQAFNKSWHPALRVAFEFMRSNGSEGFRCSNGSIFQRFTRGAEAMHSKTPQLVINDEIWSLSRDEGADLVGAVRPAQSTLGRAAQMWNLSTMGTIQSEYMNDLVEIGRSGQRADLCYVEYALPPDADPTDKALWPTFHPALGNTQTIETLTTDFEALWPKVPNEWIRGYCNRLTVAKEAELIPEWQDLDEAGEIARPAFGVELSARSYGACIVAAWLEDERPCIALVKQSAGLNWVIPALVQLKQAYPDAAIWLDKAGANMRIIDLIERTEAVDINTAGLNERQIGDAALLEAAKDIKTLRHDHSQAFTDAVAGLHLKTVNGRSRIDRDKSETDPMPFIAASVALYGATHVAERHAPMIFA</sequence>
<dbReference type="Gene3D" id="3.40.50.300">
    <property type="entry name" value="P-loop containing nucleotide triphosphate hydrolases"/>
    <property type="match status" value="1"/>
</dbReference>
<evidence type="ECO:0000313" key="2">
    <source>
        <dbReference type="EMBL" id="SDU08384.1"/>
    </source>
</evidence>
<dbReference type="RefSeq" id="WP_092648975.1">
    <property type="nucleotide sequence ID" value="NZ_LT629792.1"/>
</dbReference>
<proteinExistence type="predicted"/>
<dbReference type="InterPro" id="IPR046461">
    <property type="entry name" value="TerL_ATPase"/>
</dbReference>
<dbReference type="InterPro" id="IPR027417">
    <property type="entry name" value="P-loop_NTPase"/>
</dbReference>
<keyword evidence="3" id="KW-1185">Reference proteome</keyword>
<dbReference type="Proteomes" id="UP000198976">
    <property type="component" value="Chromosome I"/>
</dbReference>
<dbReference type="Pfam" id="PF03354">
    <property type="entry name" value="TerL_ATPase"/>
    <property type="match status" value="1"/>
</dbReference>
<organism evidence="2 3">
    <name type="scientific">Schaalia radingae</name>
    <dbReference type="NCBI Taxonomy" id="131110"/>
    <lineage>
        <taxon>Bacteria</taxon>
        <taxon>Bacillati</taxon>
        <taxon>Actinomycetota</taxon>
        <taxon>Actinomycetes</taxon>
        <taxon>Actinomycetales</taxon>
        <taxon>Actinomycetaceae</taxon>
        <taxon>Schaalia</taxon>
    </lineage>
</organism>
<protein>
    <submittedName>
        <fullName evidence="2">Phage terminase-like protein, large subunit, contains N-terminal HTH domain</fullName>
    </submittedName>
</protein>
<accession>A0ABY0VCG4</accession>
<evidence type="ECO:0000313" key="3">
    <source>
        <dbReference type="Proteomes" id="UP000198976"/>
    </source>
</evidence>